<accession>A0AAE4HN73</accession>
<comment type="caution">
    <text evidence="1">The sequence shown here is derived from an EMBL/GenBank/DDBJ whole genome shotgun (WGS) entry which is preliminary data.</text>
</comment>
<dbReference type="EMBL" id="JARPZN010000002">
    <property type="protein sequence ID" value="MDT2689304.1"/>
    <property type="molecule type" value="Genomic_DNA"/>
</dbReference>
<dbReference type="SUPFAM" id="SSF52266">
    <property type="entry name" value="SGNH hydrolase"/>
    <property type="match status" value="1"/>
</dbReference>
<dbReference type="AlphaFoldDB" id="A0AAE4HN73"/>
<sequence>MKFHQHNDLDPLTVGPYPEAMRDFAAAFEIPCLDIFTMTQNYFSTFATRQARQYFLHLSKNEYPNYPEGISDNTHLNDQGALIVARLICQAIKEANLSLSSEILL</sequence>
<name>A0AAE4HN73_ENTGA</name>
<dbReference type="Gene3D" id="3.40.50.1110">
    <property type="entry name" value="SGNH hydrolase"/>
    <property type="match status" value="1"/>
</dbReference>
<reference evidence="1" key="1">
    <citation type="submission" date="2023-03" db="EMBL/GenBank/DDBJ databases">
        <authorList>
            <person name="Shen W."/>
            <person name="Cai J."/>
        </authorList>
    </citation>
    <scope>NUCLEOTIDE SEQUENCE</scope>
    <source>
        <strain evidence="1">K69-2</strain>
    </source>
</reference>
<protein>
    <submittedName>
        <fullName evidence="1">Uncharacterized protein</fullName>
    </submittedName>
</protein>
<dbReference type="InterPro" id="IPR036514">
    <property type="entry name" value="SGNH_hydro_sf"/>
</dbReference>
<evidence type="ECO:0000313" key="2">
    <source>
        <dbReference type="Proteomes" id="UP001183682"/>
    </source>
</evidence>
<dbReference type="Proteomes" id="UP001183682">
    <property type="component" value="Unassembled WGS sequence"/>
</dbReference>
<proteinExistence type="predicted"/>
<organism evidence="1 2">
    <name type="scientific">Enterococcus gallinarum</name>
    <dbReference type="NCBI Taxonomy" id="1353"/>
    <lineage>
        <taxon>Bacteria</taxon>
        <taxon>Bacillati</taxon>
        <taxon>Bacillota</taxon>
        <taxon>Bacilli</taxon>
        <taxon>Lactobacillales</taxon>
        <taxon>Enterococcaceae</taxon>
        <taxon>Enterococcus</taxon>
    </lineage>
</organism>
<gene>
    <name evidence="1" type="ORF">P7E30_03655</name>
</gene>
<evidence type="ECO:0000313" key="1">
    <source>
        <dbReference type="EMBL" id="MDT2689304.1"/>
    </source>
</evidence>